<reference evidence="3 4" key="2">
    <citation type="submission" date="2024-07" db="EMBL/GenBank/DDBJ databases">
        <authorList>
            <person name="Akdeniz Z."/>
        </authorList>
    </citation>
    <scope>NUCLEOTIDE SEQUENCE [LARGE SCALE GENOMIC DNA]</scope>
</reference>
<evidence type="ECO:0000313" key="2">
    <source>
        <dbReference type="EMBL" id="CAI9955304.1"/>
    </source>
</evidence>
<dbReference type="EMBL" id="CATOUU010000865">
    <property type="protein sequence ID" value="CAI9955304.1"/>
    <property type="molecule type" value="Genomic_DNA"/>
</dbReference>
<dbReference type="EMBL" id="CAXDID020000010">
    <property type="protein sequence ID" value="CAL5978987.1"/>
    <property type="molecule type" value="Genomic_DNA"/>
</dbReference>
<dbReference type="Gene3D" id="2.160.20.110">
    <property type="match status" value="1"/>
</dbReference>
<name>A0AA86QA16_9EUKA</name>
<dbReference type="Proteomes" id="UP001642409">
    <property type="component" value="Unassembled WGS sequence"/>
</dbReference>
<keyword evidence="4" id="KW-1185">Reference proteome</keyword>
<feature type="signal peptide" evidence="1">
    <location>
        <begin position="1"/>
        <end position="22"/>
    </location>
</feature>
<comment type="caution">
    <text evidence="2">The sequence shown here is derived from an EMBL/GenBank/DDBJ whole genome shotgun (WGS) entry which is preliminary data.</text>
</comment>
<evidence type="ECO:0000313" key="3">
    <source>
        <dbReference type="EMBL" id="CAL5978987.1"/>
    </source>
</evidence>
<protein>
    <submittedName>
        <fullName evidence="2">Uncharacterized protein</fullName>
    </submittedName>
</protein>
<evidence type="ECO:0000256" key="1">
    <source>
        <dbReference type="SAM" id="SignalP"/>
    </source>
</evidence>
<dbReference type="AlphaFoldDB" id="A0AA86QA16"/>
<organism evidence="2">
    <name type="scientific">Hexamita inflata</name>
    <dbReference type="NCBI Taxonomy" id="28002"/>
    <lineage>
        <taxon>Eukaryota</taxon>
        <taxon>Metamonada</taxon>
        <taxon>Diplomonadida</taxon>
        <taxon>Hexamitidae</taxon>
        <taxon>Hexamitinae</taxon>
        <taxon>Hexamita</taxon>
    </lineage>
</organism>
<gene>
    <name evidence="2" type="ORF">HINF_LOCUS42949</name>
    <name evidence="3" type="ORF">HINF_LOCUS5134</name>
</gene>
<keyword evidence="1" id="KW-0732">Signal</keyword>
<accession>A0AA86QA16</accession>
<feature type="chain" id="PRO_5041684921" evidence="1">
    <location>
        <begin position="23"/>
        <end position="1076"/>
    </location>
</feature>
<proteinExistence type="predicted"/>
<evidence type="ECO:0000313" key="4">
    <source>
        <dbReference type="Proteomes" id="UP001642409"/>
    </source>
</evidence>
<sequence length="1076" mass="115603">MKFQVLTGALLCIACNVDVLRCNLAFVASGQQISGMIIEPKESFIIQQSFVQFRISSMNSSGLTNVVNESSVTFVISQCKLAGSNLIQSASNGYIASAILVHISLNVTQFDICVDSTSRFGQNSVSVSMIGSETVKCDLCHDQSVVYGLCSEDLKFSENVNGMYQCPHPFEYVDNQCVCVTGYLLNNTKCIDVVEALNAIGNLIGSSSNNQIQLLEQKVDTIENSLILVDQSISSNISELENRILSNYSKSDNNLLINTSTLDNRIYQNISLVNNDILMKQIIADSNLFSNTTVLDWRIFNNVSKLQNMINNFTLYYNDSLYNLAQTIEQQLITINNLTQQINCSSNAGYQMVNGSCVQVSCAISGQQRINGVCTCTNINAYISGSSCICPINSSLVGNTCTCPANSVLVNNVCTCNVIAGQVMNSGVCKCQTTGAFVDNGVCSCGVNALNVSDTCICPTNSSLVNNVCTCNKIAGQSIVNGACQCPTGQSVLNDTCEQVNYEINISNFQCSQEVFNQQFDIQSITHQVSASSNFSAGYVFSSTTVIQNALIDISDNVYSTTVYPLFQSQSTFLNLKIQFGTQNFNNGSLLLSSYSFSINQMNIISRPGSQLTVNSAKLLNILTLQSRSANITNFLVNLSFTTSNGNITLINNINGSLNVSGYQVIGTYNSTGSVAMIGLNVNYTTVNVNEVNFKPTVFNVGNCSSYLFGNVATTTSTIQIDNFAVILGSSSNFLLLGSIYTNSYNTNYYLFGGTIAYINSNSVVNINNVILDSYQQFITYHVSNSGFLVGYSKLAGSSITIQNVCLQQNITSTVLRIYWFGIIGQNYGNSSIQNINVALAVQGAYFQYFGIIGFQQGSVYSEIVNSRTSVSISSGTGYLIGSLFGVEGALNCSILNVSVVGGNISTGGTLSVGGFVGQQTKNLTIQNSSIQQTNISGTSIIGGFVGNQQQNLTVMNSSIQQTNISGSSSDVGGFVGHLYKFLNLAIQNSSILQSNISGSSYVGGFVGYQDIDMYLTNSQIQSSRLSSTSANVGIVVGYVASGNTIYYTNSSSAQIYVNNTLKTNCATLSNWQTGC</sequence>
<reference evidence="2" key="1">
    <citation type="submission" date="2023-06" db="EMBL/GenBank/DDBJ databases">
        <authorList>
            <person name="Kurt Z."/>
        </authorList>
    </citation>
    <scope>NUCLEOTIDE SEQUENCE</scope>
</reference>